<evidence type="ECO:0000313" key="1">
    <source>
        <dbReference type="EMBL" id="KAK0726166.1"/>
    </source>
</evidence>
<evidence type="ECO:0000313" key="2">
    <source>
        <dbReference type="Proteomes" id="UP001172102"/>
    </source>
</evidence>
<reference evidence="1" key="1">
    <citation type="submission" date="2023-06" db="EMBL/GenBank/DDBJ databases">
        <title>Genome-scale phylogeny and comparative genomics of the fungal order Sordariales.</title>
        <authorList>
            <consortium name="Lawrence Berkeley National Laboratory"/>
            <person name="Hensen N."/>
            <person name="Bonometti L."/>
            <person name="Westerberg I."/>
            <person name="Brannstrom I.O."/>
            <person name="Guillou S."/>
            <person name="Cros-Aarteil S."/>
            <person name="Calhoun S."/>
            <person name="Haridas S."/>
            <person name="Kuo A."/>
            <person name="Mondo S."/>
            <person name="Pangilinan J."/>
            <person name="Riley R."/>
            <person name="Labutti K."/>
            <person name="Andreopoulos B."/>
            <person name="Lipzen A."/>
            <person name="Chen C."/>
            <person name="Yanf M."/>
            <person name="Daum C."/>
            <person name="Ng V."/>
            <person name="Clum A."/>
            <person name="Steindorff A."/>
            <person name="Ohm R."/>
            <person name="Martin F."/>
            <person name="Silar P."/>
            <person name="Natvig D."/>
            <person name="Lalanne C."/>
            <person name="Gautier V."/>
            <person name="Ament-Velasquez S.L."/>
            <person name="Kruys A."/>
            <person name="Hutchinson M.I."/>
            <person name="Powell A.J."/>
            <person name="Barry K."/>
            <person name="Miller A.N."/>
            <person name="Grigoriev I.V."/>
            <person name="Debuchy R."/>
            <person name="Gladieux P."/>
            <person name="Thoren M.H."/>
            <person name="Johannesson H."/>
        </authorList>
    </citation>
    <scope>NUCLEOTIDE SEQUENCE</scope>
    <source>
        <strain evidence="1">SMH4607-1</strain>
    </source>
</reference>
<organism evidence="1 2">
    <name type="scientific">Lasiosphaeris hirsuta</name>
    <dbReference type="NCBI Taxonomy" id="260670"/>
    <lineage>
        <taxon>Eukaryota</taxon>
        <taxon>Fungi</taxon>
        <taxon>Dikarya</taxon>
        <taxon>Ascomycota</taxon>
        <taxon>Pezizomycotina</taxon>
        <taxon>Sordariomycetes</taxon>
        <taxon>Sordariomycetidae</taxon>
        <taxon>Sordariales</taxon>
        <taxon>Lasiosphaeriaceae</taxon>
        <taxon>Lasiosphaeris</taxon>
    </lineage>
</organism>
<dbReference type="Proteomes" id="UP001172102">
    <property type="component" value="Unassembled WGS sequence"/>
</dbReference>
<sequence length="98" mass="11133">MRTKQDSKRYSHCSKDLGSSVFGDCCRSTGPGHVWASEVDGFAFCSGLSALELYYEKQPELKPLICIDQAKPDERNHQVWLVTKSFGLAKHVFFYIKL</sequence>
<dbReference type="AlphaFoldDB" id="A0AA40B206"/>
<accession>A0AA40B206</accession>
<comment type="caution">
    <text evidence="1">The sequence shown here is derived from an EMBL/GenBank/DDBJ whole genome shotgun (WGS) entry which is preliminary data.</text>
</comment>
<protein>
    <submittedName>
        <fullName evidence="1">Uncharacterized protein</fullName>
    </submittedName>
</protein>
<keyword evidence="2" id="KW-1185">Reference proteome</keyword>
<gene>
    <name evidence="1" type="ORF">B0H67DRAFT_642483</name>
</gene>
<name>A0AA40B206_9PEZI</name>
<proteinExistence type="predicted"/>
<dbReference type="EMBL" id="JAUKUA010000002">
    <property type="protein sequence ID" value="KAK0726166.1"/>
    <property type="molecule type" value="Genomic_DNA"/>
</dbReference>